<organism evidence="1 2">
    <name type="scientific">Danionella cerebrum</name>
    <dbReference type="NCBI Taxonomy" id="2873325"/>
    <lineage>
        <taxon>Eukaryota</taxon>
        <taxon>Metazoa</taxon>
        <taxon>Chordata</taxon>
        <taxon>Craniata</taxon>
        <taxon>Vertebrata</taxon>
        <taxon>Euteleostomi</taxon>
        <taxon>Actinopterygii</taxon>
        <taxon>Neopterygii</taxon>
        <taxon>Teleostei</taxon>
        <taxon>Ostariophysi</taxon>
        <taxon>Cypriniformes</taxon>
        <taxon>Danionidae</taxon>
        <taxon>Danioninae</taxon>
        <taxon>Danionella</taxon>
    </lineage>
</organism>
<evidence type="ECO:0000313" key="1">
    <source>
        <dbReference type="EMBL" id="TRY65315.1"/>
    </source>
</evidence>
<reference evidence="1 2" key="1">
    <citation type="journal article" date="2019" name="Sci. Data">
        <title>Hybrid genome assembly and annotation of Danionella translucida.</title>
        <authorList>
            <person name="Kadobianskyi M."/>
            <person name="Schulze L."/>
            <person name="Schuelke M."/>
            <person name="Judkewitz B."/>
        </authorList>
    </citation>
    <scope>NUCLEOTIDE SEQUENCE [LARGE SCALE GENOMIC DNA]</scope>
    <source>
        <strain evidence="1 2">Bolton</strain>
    </source>
</reference>
<name>A0A553NIR5_9TELE</name>
<proteinExistence type="predicted"/>
<sequence>MEQTLVERDVIFVKRLSLYRIQKGDIGTKSAPVNDRPALKHILMYRGGMCDWKETTISNPKNPGAMAQFH</sequence>
<comment type="caution">
    <text evidence="1">The sequence shown here is derived from an EMBL/GenBank/DDBJ whole genome shotgun (WGS) entry which is preliminary data.</text>
</comment>
<accession>A0A553NIR5</accession>
<keyword evidence="2" id="KW-1185">Reference proteome</keyword>
<feature type="non-terminal residue" evidence="1">
    <location>
        <position position="70"/>
    </location>
</feature>
<dbReference type="Proteomes" id="UP000316079">
    <property type="component" value="Unassembled WGS sequence"/>
</dbReference>
<dbReference type="AlphaFoldDB" id="A0A553NIR5"/>
<evidence type="ECO:0000313" key="2">
    <source>
        <dbReference type="Proteomes" id="UP000316079"/>
    </source>
</evidence>
<protein>
    <submittedName>
        <fullName evidence="1">Uncharacterized protein</fullName>
    </submittedName>
</protein>
<gene>
    <name evidence="1" type="ORF">DNTS_029583</name>
</gene>
<dbReference type="EMBL" id="SRMA01026935">
    <property type="protein sequence ID" value="TRY65315.1"/>
    <property type="molecule type" value="Genomic_DNA"/>
</dbReference>